<evidence type="ECO:0000256" key="1">
    <source>
        <dbReference type="SAM" id="Coils"/>
    </source>
</evidence>
<gene>
    <name evidence="4" type="ORF">K461DRAFT_311424</name>
</gene>
<accession>A0A9P4J5D6</accession>
<feature type="coiled-coil region" evidence="1">
    <location>
        <begin position="911"/>
        <end position="974"/>
    </location>
</feature>
<sequence>MRSVTWFYSLLISGFLSSGLARSLASNDTSAPLTGPWALGDTLLPAVISPGSLVVHIHNVGPDLGSSLSPRDFADTKPSLRPARFSLRSESAHAKRDSEPWRSWRFWETKTWQRIFKSSRSNVRAGFPIWHAIPAWKTMLPRVKLVELVELEFYNWGRLFQLMTWEDLPIELRQLAIGRQLSIHGGIDLGRTWWSRAQGTTSSSARSKLEASALEWLKEMDHFKREQRYIFNQEVINKAAALAEKRMTELQGKHLPIKGSSRSYFAARRMFMEGREMELALQKLAGDKPLAVSVPRRLRHLFHRPGVAPPTLAKPQMEPPPAPNAPGDPPAAPKPPVEPPPAPRPPVGPLPTVKAPVKPPVEPPSMEPPPVPKPPGDPVRLPAPEPAGTKKSSMPWRSWKFWKSKTWKRIFKCCSSNVRAGFPIWEGIPKYPRYSGVYRIRAVQEPGLAPFRKILRLMTWTEIPIEAKEMAISRQLMIHGGREMVAHWRDMALARRVNDVAIYLSMAEIYEKDIASVARKSARIFSEDVMQHADYLASSRMREMGFPKRGSKMTAATYNTAKRAFSEGREMELSIRRIFNPASGRMLEILVPGRLRHLVGPGLQPLPPTIPNPPAEPPPAPKPPVGPLPTVKPPVKPPVDPPVPKSPVEPVRPPTPDLGVKQAAEQAGRSISESVGEGLSRKLSAGIARLLGDQAASVVSRFMGRIGAKVGAILGKRIGMMTLRALISRVWGYANAALWIVDIIMTPLMIADLVTLLVPYKHGKCDLVKRVCISDRSHKKRRCSKHHPCEVDGEKCGYRSIHPHKVVCNWEKFDFFRRMTGMKPISMAMREHKASRNRKKAQEDQKAIDGWKIELKTCGGKTCGKLKKKIDKRTKKLKRHLMWADQYKHPKWAKKAKKKWDKAERYAKTDIVEARDNLEKSKLELKHATNSFYAKDKKREKKIEKARERIKKAEEEIDKRLKELEKKIKSAEKWSVKADPFTMAGEPRNGSMKADNDDQKVKYLEDQFHEVQKQDQSHETKRLDYTSRHKRAESKESSSGAKYWSTYHNTTNVPLQTLLYEELTRTMVGDTSLLSLLGENYTLPLANEESLWSMERPHKLATDEPDWPLILGGIVKIQSKRKPRLSVENQSEATLVPHGGQPWHRASAIRATVCWADDMRQFDDHALVDGWNLSRTSWEERMWA</sequence>
<proteinExistence type="predicted"/>
<comment type="caution">
    <text evidence="4">The sequence shown here is derived from an EMBL/GenBank/DDBJ whole genome shotgun (WGS) entry which is preliminary data.</text>
</comment>
<evidence type="ECO:0000256" key="3">
    <source>
        <dbReference type="SAM" id="SignalP"/>
    </source>
</evidence>
<evidence type="ECO:0000313" key="4">
    <source>
        <dbReference type="EMBL" id="KAF2155109.1"/>
    </source>
</evidence>
<dbReference type="OrthoDB" id="3905308at2759"/>
<feature type="compositionally biased region" description="Pro residues" evidence="2">
    <location>
        <begin position="604"/>
        <end position="656"/>
    </location>
</feature>
<name>A0A9P4J5D6_9PEZI</name>
<feature type="signal peptide" evidence="3">
    <location>
        <begin position="1"/>
        <end position="21"/>
    </location>
</feature>
<feature type="region of interest" description="Disordered" evidence="2">
    <location>
        <begin position="602"/>
        <end position="662"/>
    </location>
</feature>
<reference evidence="4" key="1">
    <citation type="journal article" date="2020" name="Stud. Mycol.">
        <title>101 Dothideomycetes genomes: a test case for predicting lifestyles and emergence of pathogens.</title>
        <authorList>
            <person name="Haridas S."/>
            <person name="Albert R."/>
            <person name="Binder M."/>
            <person name="Bloem J."/>
            <person name="Labutti K."/>
            <person name="Salamov A."/>
            <person name="Andreopoulos B."/>
            <person name="Baker S."/>
            <person name="Barry K."/>
            <person name="Bills G."/>
            <person name="Bluhm B."/>
            <person name="Cannon C."/>
            <person name="Castanera R."/>
            <person name="Culley D."/>
            <person name="Daum C."/>
            <person name="Ezra D."/>
            <person name="Gonzalez J."/>
            <person name="Henrissat B."/>
            <person name="Kuo A."/>
            <person name="Liang C."/>
            <person name="Lipzen A."/>
            <person name="Lutzoni F."/>
            <person name="Magnuson J."/>
            <person name="Mondo S."/>
            <person name="Nolan M."/>
            <person name="Ohm R."/>
            <person name="Pangilinan J."/>
            <person name="Park H.-J."/>
            <person name="Ramirez L."/>
            <person name="Alfaro M."/>
            <person name="Sun H."/>
            <person name="Tritt A."/>
            <person name="Yoshinaga Y."/>
            <person name="Zwiers L.-H."/>
            <person name="Turgeon B."/>
            <person name="Goodwin S."/>
            <person name="Spatafora J."/>
            <person name="Crous P."/>
            <person name="Grigoriev I."/>
        </authorList>
    </citation>
    <scope>NUCLEOTIDE SEQUENCE</scope>
    <source>
        <strain evidence="4">CBS 260.36</strain>
    </source>
</reference>
<feature type="region of interest" description="Disordered" evidence="2">
    <location>
        <begin position="303"/>
        <end position="393"/>
    </location>
</feature>
<feature type="region of interest" description="Disordered" evidence="2">
    <location>
        <begin position="1010"/>
        <end position="1039"/>
    </location>
</feature>
<evidence type="ECO:0000313" key="5">
    <source>
        <dbReference type="Proteomes" id="UP000799439"/>
    </source>
</evidence>
<feature type="compositionally biased region" description="Basic and acidic residues" evidence="2">
    <location>
        <begin position="1010"/>
        <end position="1027"/>
    </location>
</feature>
<keyword evidence="1" id="KW-0175">Coiled coil</keyword>
<keyword evidence="3" id="KW-0732">Signal</keyword>
<evidence type="ECO:0000256" key="2">
    <source>
        <dbReference type="SAM" id="MobiDB-lite"/>
    </source>
</evidence>
<feature type="compositionally biased region" description="Pro residues" evidence="2">
    <location>
        <begin position="317"/>
        <end position="349"/>
    </location>
</feature>
<feature type="chain" id="PRO_5040292658" evidence="3">
    <location>
        <begin position="22"/>
        <end position="1184"/>
    </location>
</feature>
<organism evidence="4 5">
    <name type="scientific">Myriangium duriaei CBS 260.36</name>
    <dbReference type="NCBI Taxonomy" id="1168546"/>
    <lineage>
        <taxon>Eukaryota</taxon>
        <taxon>Fungi</taxon>
        <taxon>Dikarya</taxon>
        <taxon>Ascomycota</taxon>
        <taxon>Pezizomycotina</taxon>
        <taxon>Dothideomycetes</taxon>
        <taxon>Dothideomycetidae</taxon>
        <taxon>Myriangiales</taxon>
        <taxon>Myriangiaceae</taxon>
        <taxon>Myriangium</taxon>
    </lineage>
</organism>
<dbReference type="AlphaFoldDB" id="A0A9P4J5D6"/>
<protein>
    <submittedName>
        <fullName evidence="4">Uncharacterized protein</fullName>
    </submittedName>
</protein>
<feature type="compositionally biased region" description="Pro residues" evidence="2">
    <location>
        <begin position="357"/>
        <end position="385"/>
    </location>
</feature>
<dbReference type="EMBL" id="ML996083">
    <property type="protein sequence ID" value="KAF2155109.1"/>
    <property type="molecule type" value="Genomic_DNA"/>
</dbReference>
<dbReference type="Proteomes" id="UP000799439">
    <property type="component" value="Unassembled WGS sequence"/>
</dbReference>
<keyword evidence="5" id="KW-1185">Reference proteome</keyword>